<dbReference type="SUPFAM" id="SSF50129">
    <property type="entry name" value="GroES-like"/>
    <property type="match status" value="1"/>
</dbReference>
<dbReference type="EMBL" id="JACXWA010000070">
    <property type="protein sequence ID" value="MBD3870589.1"/>
    <property type="molecule type" value="Genomic_DNA"/>
</dbReference>
<evidence type="ECO:0000313" key="2">
    <source>
        <dbReference type="EMBL" id="MBD3870589.1"/>
    </source>
</evidence>
<evidence type="ECO:0000313" key="3">
    <source>
        <dbReference type="Proteomes" id="UP000598633"/>
    </source>
</evidence>
<accession>A0A8J7CGA8</accession>
<dbReference type="AlphaFoldDB" id="A0A8J7CGA8"/>
<dbReference type="Gene3D" id="3.90.180.10">
    <property type="entry name" value="Medium-chain alcohol dehydrogenases, catalytic domain"/>
    <property type="match status" value="1"/>
</dbReference>
<dbReference type="InterPro" id="IPR013149">
    <property type="entry name" value="ADH-like_C"/>
</dbReference>
<dbReference type="SMART" id="SM00829">
    <property type="entry name" value="PKS_ER"/>
    <property type="match status" value="1"/>
</dbReference>
<protein>
    <submittedName>
        <fullName evidence="2">Zinc-binding dehydrogenase</fullName>
    </submittedName>
</protein>
<dbReference type="PANTHER" id="PTHR45033">
    <property type="match status" value="1"/>
</dbReference>
<reference evidence="2 3" key="1">
    <citation type="submission" date="2020-08" db="EMBL/GenBank/DDBJ databases">
        <title>Acidobacteriota in marine sediments use diverse sulfur dissimilation pathways.</title>
        <authorList>
            <person name="Wasmund K."/>
        </authorList>
    </citation>
    <scope>NUCLEOTIDE SEQUENCE [LARGE SCALE GENOMIC DNA]</scope>
    <source>
        <strain evidence="2">MAG AM3-A</strain>
    </source>
</reference>
<dbReference type="Gene3D" id="3.40.50.720">
    <property type="entry name" value="NAD(P)-binding Rossmann-like Domain"/>
    <property type="match status" value="1"/>
</dbReference>
<dbReference type="SUPFAM" id="SSF51735">
    <property type="entry name" value="NAD(P)-binding Rossmann-fold domains"/>
    <property type="match status" value="1"/>
</dbReference>
<dbReference type="InterPro" id="IPR052711">
    <property type="entry name" value="Zinc_ADH-like"/>
</dbReference>
<dbReference type="Proteomes" id="UP000598633">
    <property type="component" value="Unassembled WGS sequence"/>
</dbReference>
<evidence type="ECO:0000259" key="1">
    <source>
        <dbReference type="SMART" id="SM00829"/>
    </source>
</evidence>
<comment type="caution">
    <text evidence="2">The sequence shown here is derived from an EMBL/GenBank/DDBJ whole genome shotgun (WGS) entry which is preliminary data.</text>
</comment>
<dbReference type="CDD" id="cd08266">
    <property type="entry name" value="Zn_ADH_like1"/>
    <property type="match status" value="1"/>
</dbReference>
<dbReference type="InterPro" id="IPR011032">
    <property type="entry name" value="GroES-like_sf"/>
</dbReference>
<dbReference type="PANTHER" id="PTHR45033:SF3">
    <property type="entry name" value="DEHYDROGENASE, PUTATIVE (AFU_ORTHOLOGUE AFUA_2G13270)-RELATED"/>
    <property type="match status" value="1"/>
</dbReference>
<feature type="domain" description="Enoyl reductase (ER)" evidence="1">
    <location>
        <begin position="10"/>
        <end position="339"/>
    </location>
</feature>
<dbReference type="InterPro" id="IPR020843">
    <property type="entry name" value="ER"/>
</dbReference>
<name>A0A8J7CGA8_9BACT</name>
<dbReference type="GO" id="GO:0016491">
    <property type="term" value="F:oxidoreductase activity"/>
    <property type="evidence" value="ECO:0007669"/>
    <property type="project" value="InterPro"/>
</dbReference>
<proteinExistence type="predicted"/>
<gene>
    <name evidence="2" type="ORF">IFJ97_04445</name>
</gene>
<dbReference type="Pfam" id="PF08240">
    <property type="entry name" value="ADH_N"/>
    <property type="match status" value="1"/>
</dbReference>
<sequence length="343" mass="36385">MRALYFEEHGGTDKLLYGERPEPEPGPGEVRVRLKTTALNHLDLFVLEGIPGIPIELPHIGGADGAGVVDAVGEGVGDVEVGAEVVFDPGLSCGHCEYCQSGEQSLCVRFGVLGEHSDGTFAEAVVVSAQSLAPRPNHLSWEESAAFGLAHLTAWRMLINRGGLRPGETVLIHGIGGGVSMACLQLAKIVGARVIATSRSDKKLRRAVELGADETLPADDQVARGVRGLTGKRGADVVVDSVGEATWMQSLKAAAKGGRIVTCGATSGPNPVEEIRLIFWNQLSIIGSTMGSRRDWRQLIAAVEGHRLKPVIDTVFPLAEGRTAYERMEEAGQFAKIVLSIDG</sequence>
<dbReference type="InterPro" id="IPR036291">
    <property type="entry name" value="NAD(P)-bd_dom_sf"/>
</dbReference>
<organism evidence="2 3">
    <name type="scientific">Candidatus Sulfomarinibacter kjeldsenii</name>
    <dbReference type="NCBI Taxonomy" id="2885994"/>
    <lineage>
        <taxon>Bacteria</taxon>
        <taxon>Pseudomonadati</taxon>
        <taxon>Acidobacteriota</taxon>
        <taxon>Thermoanaerobaculia</taxon>
        <taxon>Thermoanaerobaculales</taxon>
        <taxon>Candidatus Sulfomarinibacteraceae</taxon>
        <taxon>Candidatus Sulfomarinibacter</taxon>
    </lineage>
</organism>
<dbReference type="InterPro" id="IPR013154">
    <property type="entry name" value="ADH-like_N"/>
</dbReference>
<dbReference type="Pfam" id="PF00107">
    <property type="entry name" value="ADH_zinc_N"/>
    <property type="match status" value="1"/>
</dbReference>